<evidence type="ECO:0000256" key="1">
    <source>
        <dbReference type="SAM" id="Coils"/>
    </source>
</evidence>
<organism evidence="3 4">
    <name type="scientific">Mycena sanguinolenta</name>
    <dbReference type="NCBI Taxonomy" id="230812"/>
    <lineage>
        <taxon>Eukaryota</taxon>
        <taxon>Fungi</taxon>
        <taxon>Dikarya</taxon>
        <taxon>Basidiomycota</taxon>
        <taxon>Agaricomycotina</taxon>
        <taxon>Agaricomycetes</taxon>
        <taxon>Agaricomycetidae</taxon>
        <taxon>Agaricales</taxon>
        <taxon>Marasmiineae</taxon>
        <taxon>Mycenaceae</taxon>
        <taxon>Mycena</taxon>
    </lineage>
</organism>
<dbReference type="AlphaFoldDB" id="A0A8H7CUK9"/>
<evidence type="ECO:0000313" key="3">
    <source>
        <dbReference type="EMBL" id="KAF7347983.1"/>
    </source>
</evidence>
<accession>A0A8H7CUK9</accession>
<evidence type="ECO:0000256" key="2">
    <source>
        <dbReference type="SAM" id="MobiDB-lite"/>
    </source>
</evidence>
<comment type="caution">
    <text evidence="3">The sequence shown here is derived from an EMBL/GenBank/DDBJ whole genome shotgun (WGS) entry which is preliminary data.</text>
</comment>
<keyword evidence="1" id="KW-0175">Coiled coil</keyword>
<dbReference type="OrthoDB" id="3068562at2759"/>
<dbReference type="Proteomes" id="UP000623467">
    <property type="component" value="Unassembled WGS sequence"/>
</dbReference>
<reference evidence="3" key="1">
    <citation type="submission" date="2020-05" db="EMBL/GenBank/DDBJ databases">
        <title>Mycena genomes resolve the evolution of fungal bioluminescence.</title>
        <authorList>
            <person name="Tsai I.J."/>
        </authorList>
    </citation>
    <scope>NUCLEOTIDE SEQUENCE</scope>
    <source>
        <strain evidence="3">160909Yilan</strain>
    </source>
</reference>
<name>A0A8H7CUK9_9AGAR</name>
<proteinExistence type="predicted"/>
<feature type="compositionally biased region" description="Polar residues" evidence="2">
    <location>
        <begin position="403"/>
        <end position="415"/>
    </location>
</feature>
<gene>
    <name evidence="3" type="ORF">MSAN_01750400</name>
</gene>
<feature type="compositionally biased region" description="Acidic residues" evidence="2">
    <location>
        <begin position="153"/>
        <end position="166"/>
    </location>
</feature>
<feature type="region of interest" description="Disordered" evidence="2">
    <location>
        <begin position="383"/>
        <end position="444"/>
    </location>
</feature>
<feature type="compositionally biased region" description="Basic and acidic residues" evidence="2">
    <location>
        <begin position="659"/>
        <end position="676"/>
    </location>
</feature>
<feature type="region of interest" description="Disordered" evidence="2">
    <location>
        <begin position="658"/>
        <end position="686"/>
    </location>
</feature>
<evidence type="ECO:0000313" key="4">
    <source>
        <dbReference type="Proteomes" id="UP000623467"/>
    </source>
</evidence>
<feature type="compositionally biased region" description="Polar residues" evidence="2">
    <location>
        <begin position="361"/>
        <end position="370"/>
    </location>
</feature>
<feature type="region of interest" description="Disordered" evidence="2">
    <location>
        <begin position="149"/>
        <end position="173"/>
    </location>
</feature>
<feature type="compositionally biased region" description="Basic residues" evidence="2">
    <location>
        <begin position="342"/>
        <end position="352"/>
    </location>
</feature>
<keyword evidence="4" id="KW-1185">Reference proteome</keyword>
<dbReference type="EMBL" id="JACAZH010000017">
    <property type="protein sequence ID" value="KAF7347983.1"/>
    <property type="molecule type" value="Genomic_DNA"/>
</dbReference>
<sequence>MAPKSWATDEQQAWLQPWVPDFLRKQAEKKLHVFWNTLYPQWFLKFPEHGVLGLPLPTDPEARELTDTEVLTVGAAIQSRKCINTWFRYQRKKISNGNAVASARVDAMVDVLFDMKEKPRKRVHQAVEFFAKRNHELIRKALTTEGYDNLPEREDEVDDWTDESDGSEAARTKSLKSARMRMRTRVVSALWKQASEEERASVLREIEQEKEKMAADARAEEEGGIDGLETFLSKVLGAVYKGSGWVGITLVGGPNPRMGGDLSMKIVCHGTTPAGNDFEDSCIDFDKNVIEAFEGFLQQVYTPEECRAVALETRTPETNDPSRPAIVIQAPVPSPLPAVLAKKSKAKPKRSSNKSPVKNPADTTPGQTPATVAIPSLASLDSVQVHSSSIPPAPRSTEAEATPTVNIENLPSVSGSEGDEDFQNLEDSGHDLSSESTPPRLDPFGLAHYAPQHSGIGASPKPVGKQTAVARALSALIVPAATITTHIAAVPAPINMPIPAVSPTIPAISTPMLAAVPAPITSPTADIVPVPITVTIPVASTTIPTISTPIMATMPVAPASRPLARPIEEPEAITKIHDVVKKATATSNKATAKIGRGKVVEKEVAAREAQDVRKKRGRPSKADKAAAQAALADVTNDPDTPPAPIYTISNNNRAAAQRAAKEAMAEEQKAADDARVAQRAKGWEPGPVEGTVILLRNRKPRVHADGSLPQRVVKGTRAPRLDQSERVLLARAQSEKRKATAAPSSSKEPAKKKSKK</sequence>
<feature type="region of interest" description="Disordered" evidence="2">
    <location>
        <begin position="340"/>
        <end position="370"/>
    </location>
</feature>
<feature type="coiled-coil region" evidence="1">
    <location>
        <begin position="192"/>
        <end position="223"/>
    </location>
</feature>
<feature type="region of interest" description="Disordered" evidence="2">
    <location>
        <begin position="705"/>
        <end position="756"/>
    </location>
</feature>
<protein>
    <submittedName>
        <fullName evidence="3">Uncharacterized protein</fullName>
    </submittedName>
</protein>